<comment type="caution">
    <text evidence="8">The sequence shown here is derived from an EMBL/GenBank/DDBJ whole genome shotgun (WGS) entry which is preliminary data.</text>
</comment>
<evidence type="ECO:0000256" key="1">
    <source>
        <dbReference type="ARBA" id="ARBA00001974"/>
    </source>
</evidence>
<evidence type="ECO:0000259" key="7">
    <source>
        <dbReference type="Pfam" id="PF05199"/>
    </source>
</evidence>
<keyword evidence="9" id="KW-1185">Reference proteome</keyword>
<evidence type="ECO:0000256" key="5">
    <source>
        <dbReference type="ARBA" id="ARBA00023002"/>
    </source>
</evidence>
<evidence type="ECO:0000313" key="8">
    <source>
        <dbReference type="EMBL" id="MFD2175837.1"/>
    </source>
</evidence>
<comment type="similarity">
    <text evidence="2">Belongs to the GMC oxidoreductase family.</text>
</comment>
<evidence type="ECO:0000256" key="4">
    <source>
        <dbReference type="ARBA" id="ARBA00022827"/>
    </source>
</evidence>
<keyword evidence="5" id="KW-0560">Oxidoreductase</keyword>
<dbReference type="InterPro" id="IPR036188">
    <property type="entry name" value="FAD/NAD-bd_sf"/>
</dbReference>
<evidence type="ECO:0000256" key="3">
    <source>
        <dbReference type="ARBA" id="ARBA00022630"/>
    </source>
</evidence>
<gene>
    <name evidence="8" type="ORF">ACFSM0_17220</name>
</gene>
<comment type="cofactor">
    <cofactor evidence="1">
        <name>FAD</name>
        <dbReference type="ChEBI" id="CHEBI:57692"/>
    </cofactor>
</comment>
<dbReference type="PANTHER" id="PTHR42784:SF1">
    <property type="entry name" value="PYRANOSE 2-OXIDASE"/>
    <property type="match status" value="1"/>
</dbReference>
<sequence>MIYKAPDFAFEASPIYDAIVIGAGAVGIPLAVKLARKGLRVALLEAGPGKPRQASQALFERARAVGHALAGLHLGRFRNLGGSTAFWGGQLVPFEPIVFEERPWVSPATWPLSHDEVARHYEEAFEIIGMGDVLRSDEEVRRALKLPPLEATETIQPFFTRWARETNFAVAFAEDLKSMPNLDVLIEAQVSSLSLEGTRVTGAMLTLPGGRRVAVRGAQVVLANGTIEIARLLQLPDSAGRPAPWADNPWLGRCFMDHVDIFAGRIEPTDRKRFSELFDNAVLKGIKYAPKLRLTAAAQKRDQLVEISSHFVYSSSISESLSNLKILVKGLLRGRLNWRTLSDPLGILGSLRFVVPMALRYIRYRRVMNVADRGILLRLTSEQRPREDSRILLADTRDAFGLPEVLVDWRISPEDLETMLAFAQHLKAYLEGNGLARVEIDPALLERSASVIEAADDANHHMGGARMARDASQGVVDPNCQVFGSDNLFVAGAAVYPTSGFANPTFTAIALSMRLADFLLTKEKGAGHATAS</sequence>
<proteinExistence type="inferred from homology"/>
<evidence type="ECO:0000259" key="6">
    <source>
        <dbReference type="Pfam" id="PF01266"/>
    </source>
</evidence>
<name>A0ABW5ABY4_9RHOB</name>
<evidence type="ECO:0000256" key="2">
    <source>
        <dbReference type="ARBA" id="ARBA00010790"/>
    </source>
</evidence>
<dbReference type="Proteomes" id="UP001597413">
    <property type="component" value="Unassembled WGS sequence"/>
</dbReference>
<reference evidence="9" key="1">
    <citation type="journal article" date="2019" name="Int. J. Syst. Evol. Microbiol.">
        <title>The Global Catalogue of Microorganisms (GCM) 10K type strain sequencing project: providing services to taxonomists for standard genome sequencing and annotation.</title>
        <authorList>
            <consortium name="The Broad Institute Genomics Platform"/>
            <consortium name="The Broad Institute Genome Sequencing Center for Infectious Disease"/>
            <person name="Wu L."/>
            <person name="Ma J."/>
        </authorList>
    </citation>
    <scope>NUCLEOTIDE SEQUENCE [LARGE SCALE GENOMIC DNA]</scope>
    <source>
        <strain evidence="9">CCUG 55131</strain>
    </source>
</reference>
<dbReference type="RefSeq" id="WP_377393420.1">
    <property type="nucleotide sequence ID" value="NZ_JBHUIX010000020.1"/>
</dbReference>
<feature type="domain" description="FAD dependent oxidoreductase" evidence="6">
    <location>
        <begin position="17"/>
        <end position="229"/>
    </location>
</feature>
<dbReference type="InterPro" id="IPR051473">
    <property type="entry name" value="P2Ox-like"/>
</dbReference>
<accession>A0ABW5ABY4</accession>
<dbReference type="InterPro" id="IPR006076">
    <property type="entry name" value="FAD-dep_OxRdtase"/>
</dbReference>
<evidence type="ECO:0000313" key="9">
    <source>
        <dbReference type="Proteomes" id="UP001597413"/>
    </source>
</evidence>
<keyword evidence="3" id="KW-0285">Flavoprotein</keyword>
<dbReference type="SUPFAM" id="SSF51905">
    <property type="entry name" value="FAD/NAD(P)-binding domain"/>
    <property type="match status" value="1"/>
</dbReference>
<keyword evidence="4" id="KW-0274">FAD</keyword>
<dbReference type="PANTHER" id="PTHR42784">
    <property type="entry name" value="PYRANOSE 2-OXIDASE"/>
    <property type="match status" value="1"/>
</dbReference>
<dbReference type="InterPro" id="IPR007867">
    <property type="entry name" value="GMC_OxRtase_C"/>
</dbReference>
<feature type="domain" description="Glucose-methanol-choline oxidoreductase C-terminal" evidence="7">
    <location>
        <begin position="385"/>
        <end position="511"/>
    </location>
</feature>
<protein>
    <submittedName>
        <fullName evidence="8">FAD-dependent oxidoreductase</fullName>
    </submittedName>
</protein>
<dbReference type="Gene3D" id="3.50.50.60">
    <property type="entry name" value="FAD/NAD(P)-binding domain"/>
    <property type="match status" value="2"/>
</dbReference>
<dbReference type="EMBL" id="JBHUIX010000020">
    <property type="protein sequence ID" value="MFD2175837.1"/>
    <property type="molecule type" value="Genomic_DNA"/>
</dbReference>
<dbReference type="Pfam" id="PF01266">
    <property type="entry name" value="DAO"/>
    <property type="match status" value="1"/>
</dbReference>
<organism evidence="8 9">
    <name type="scientific">Rhodobacter lacus</name>
    <dbReference type="NCBI Taxonomy" id="1641972"/>
    <lineage>
        <taxon>Bacteria</taxon>
        <taxon>Pseudomonadati</taxon>
        <taxon>Pseudomonadota</taxon>
        <taxon>Alphaproteobacteria</taxon>
        <taxon>Rhodobacterales</taxon>
        <taxon>Rhodobacter group</taxon>
        <taxon>Rhodobacter</taxon>
    </lineage>
</organism>
<dbReference type="Pfam" id="PF05199">
    <property type="entry name" value="GMC_oxred_C"/>
    <property type="match status" value="1"/>
</dbReference>